<keyword evidence="5" id="KW-1185">Reference proteome</keyword>
<evidence type="ECO:0000313" key="4">
    <source>
        <dbReference type="EMBL" id="AXE38567.1"/>
    </source>
</evidence>
<keyword evidence="1 4" id="KW-0378">Hydrolase</keyword>
<dbReference type="OrthoDB" id="9806150at2"/>
<dbReference type="PROSITE" id="PS51462">
    <property type="entry name" value="NUDIX"/>
    <property type="match status" value="1"/>
</dbReference>
<sequence length="238" mass="25925">MSTPRWDHDETWQIDSHDVLATGRVCDFVSDRVTTPAGEQVDRQYITHPGAVGIIALDDRDRIAVVRQYRQPVRMVLVEPPAGLLDVDGEDYLHAAQRELAEEARLAAADWRILVDVFTSPGGAQESLRIFLARDLSPAPLPDGFVLEGEEVTMSHDWEPLEDLIDAVYAGRCQSPTMVAGVLALALARSRGSLDALRPAHSPWPVRERPGGLTGLPASLVGTGPSDGHQEAGRRTEA</sequence>
<name>A0A344UTG9_9ACTN</name>
<dbReference type="SUPFAM" id="SSF55811">
    <property type="entry name" value="Nudix"/>
    <property type="match status" value="1"/>
</dbReference>
<dbReference type="RefSeq" id="WP_114044554.1">
    <property type="nucleotide sequence ID" value="NZ_CP025198.1"/>
</dbReference>
<proteinExistence type="predicted"/>
<dbReference type="Pfam" id="PF00293">
    <property type="entry name" value="NUDIX"/>
    <property type="match status" value="1"/>
</dbReference>
<reference evidence="4 5" key="1">
    <citation type="submission" date="2017-12" db="EMBL/GenBank/DDBJ databases">
        <title>The whole genome sequence of the Acidipropionibacterium virtanenii sp. nov. type strain JS278.</title>
        <authorList>
            <person name="Laine P."/>
            <person name="Deptula P."/>
            <person name="Varmanen P."/>
            <person name="Auvinen P."/>
        </authorList>
    </citation>
    <scope>NUCLEOTIDE SEQUENCE [LARGE SCALE GENOMIC DNA]</scope>
    <source>
        <strain evidence="4 5">JS278</strain>
    </source>
</reference>
<evidence type="ECO:0000313" key="5">
    <source>
        <dbReference type="Proteomes" id="UP000251995"/>
    </source>
</evidence>
<accession>A0A344UTG9</accession>
<dbReference type="GO" id="GO:0047631">
    <property type="term" value="F:ADP-ribose diphosphatase activity"/>
    <property type="evidence" value="ECO:0007669"/>
    <property type="project" value="UniProtKB-EC"/>
</dbReference>
<dbReference type="EMBL" id="CP025198">
    <property type="protein sequence ID" value="AXE38567.1"/>
    <property type="molecule type" value="Genomic_DNA"/>
</dbReference>
<dbReference type="KEGG" id="acij:JS278_01396"/>
<feature type="domain" description="Nudix hydrolase" evidence="3">
    <location>
        <begin position="47"/>
        <end position="186"/>
    </location>
</feature>
<dbReference type="InterPro" id="IPR015797">
    <property type="entry name" value="NUDIX_hydrolase-like_dom_sf"/>
</dbReference>
<gene>
    <name evidence="4" type="primary">nudF</name>
    <name evidence="4" type="ORF">JS278_01396</name>
</gene>
<dbReference type="AlphaFoldDB" id="A0A344UTG9"/>
<evidence type="ECO:0000256" key="1">
    <source>
        <dbReference type="ARBA" id="ARBA00022801"/>
    </source>
</evidence>
<dbReference type="GO" id="GO:0006753">
    <property type="term" value="P:nucleoside phosphate metabolic process"/>
    <property type="evidence" value="ECO:0007669"/>
    <property type="project" value="TreeGrafter"/>
</dbReference>
<organism evidence="4 5">
    <name type="scientific">Acidipropionibacterium virtanenii</name>
    <dbReference type="NCBI Taxonomy" id="2057246"/>
    <lineage>
        <taxon>Bacteria</taxon>
        <taxon>Bacillati</taxon>
        <taxon>Actinomycetota</taxon>
        <taxon>Actinomycetes</taxon>
        <taxon>Propionibacteriales</taxon>
        <taxon>Propionibacteriaceae</taxon>
        <taxon>Acidipropionibacterium</taxon>
    </lineage>
</organism>
<evidence type="ECO:0000256" key="2">
    <source>
        <dbReference type="SAM" id="MobiDB-lite"/>
    </source>
</evidence>
<dbReference type="EC" id="3.6.1.13" evidence="4"/>
<dbReference type="GO" id="GO:0005829">
    <property type="term" value="C:cytosol"/>
    <property type="evidence" value="ECO:0007669"/>
    <property type="project" value="TreeGrafter"/>
</dbReference>
<dbReference type="InterPro" id="IPR000086">
    <property type="entry name" value="NUDIX_hydrolase_dom"/>
</dbReference>
<dbReference type="Gene3D" id="3.90.79.10">
    <property type="entry name" value="Nucleoside Triphosphate Pyrophosphohydrolase"/>
    <property type="match status" value="1"/>
</dbReference>
<dbReference type="PANTHER" id="PTHR11839:SF31">
    <property type="entry name" value="ADP-RIBOSE PYROPHOSPHATASE"/>
    <property type="match status" value="1"/>
</dbReference>
<protein>
    <submittedName>
        <fullName evidence="4">ADP-ribose pyrophosphatase</fullName>
        <ecNumber evidence="4">3.6.1.13</ecNumber>
    </submittedName>
</protein>
<dbReference type="GO" id="GO:0019693">
    <property type="term" value="P:ribose phosphate metabolic process"/>
    <property type="evidence" value="ECO:0007669"/>
    <property type="project" value="TreeGrafter"/>
</dbReference>
<feature type="compositionally biased region" description="Basic and acidic residues" evidence="2">
    <location>
        <begin position="228"/>
        <end position="238"/>
    </location>
</feature>
<feature type="region of interest" description="Disordered" evidence="2">
    <location>
        <begin position="196"/>
        <end position="238"/>
    </location>
</feature>
<evidence type="ECO:0000259" key="3">
    <source>
        <dbReference type="PROSITE" id="PS51462"/>
    </source>
</evidence>
<dbReference type="Proteomes" id="UP000251995">
    <property type="component" value="Chromosome"/>
</dbReference>
<dbReference type="PANTHER" id="PTHR11839">
    <property type="entry name" value="UDP/ADP-SUGAR PYROPHOSPHATASE"/>
    <property type="match status" value="1"/>
</dbReference>